<evidence type="ECO:0000256" key="1">
    <source>
        <dbReference type="SAM" id="MobiDB-lite"/>
    </source>
</evidence>
<dbReference type="Proteomes" id="UP000236728">
    <property type="component" value="Unassembled WGS sequence"/>
</dbReference>
<protein>
    <submittedName>
        <fullName evidence="2">Uncharacterized protein</fullName>
    </submittedName>
</protein>
<proteinExistence type="predicted"/>
<sequence>MEATPGPLRKPLELMTRGCNADDFVDTAVVGGIALADIVAGKISEAQIPHAVIEAYHAQYPQMHASFVEEVHHLAANPAALQGFVNGVKGKLFEIDYVQWLNAGHLPHGCVAELAHSATQPAWDIVVRDSHGHIQELLQLKATDSIAYVRDAIAAHPHVDVVVPHELYERMSAHPELLHHLVDGKAHLLEMNQRVAEGIHHADVAHVGFHIPVVAIAFAAWESFSRYRRGELTREEEIARFFERSALATFANAAGWAAHVVTHSSLLTVPAGMMARMAGGQLVHNVRRRKILDAKMVIVRDSRLILASRKVQEPIGLSGTAECSRPKEASERSLPVETGAPSWPILQW</sequence>
<organism evidence="2 3">
    <name type="scientific">Bryocella elongata</name>
    <dbReference type="NCBI Taxonomy" id="863522"/>
    <lineage>
        <taxon>Bacteria</taxon>
        <taxon>Pseudomonadati</taxon>
        <taxon>Acidobacteriota</taxon>
        <taxon>Terriglobia</taxon>
        <taxon>Terriglobales</taxon>
        <taxon>Acidobacteriaceae</taxon>
        <taxon>Bryocella</taxon>
    </lineage>
</organism>
<gene>
    <name evidence="2" type="ORF">SAMN05421819_1898</name>
</gene>
<evidence type="ECO:0000313" key="2">
    <source>
        <dbReference type="EMBL" id="SEG13254.1"/>
    </source>
</evidence>
<keyword evidence="3" id="KW-1185">Reference proteome</keyword>
<dbReference type="AlphaFoldDB" id="A0A1H5XNG1"/>
<evidence type="ECO:0000313" key="3">
    <source>
        <dbReference type="Proteomes" id="UP000236728"/>
    </source>
</evidence>
<reference evidence="2 3" key="1">
    <citation type="submission" date="2016-10" db="EMBL/GenBank/DDBJ databases">
        <authorList>
            <person name="de Groot N.N."/>
        </authorList>
    </citation>
    <scope>NUCLEOTIDE SEQUENCE [LARGE SCALE GENOMIC DNA]</scope>
    <source>
        <strain evidence="2 3">DSM 22489</strain>
    </source>
</reference>
<accession>A0A1H5XNG1</accession>
<dbReference type="EMBL" id="FNVA01000003">
    <property type="protein sequence ID" value="SEG13254.1"/>
    <property type="molecule type" value="Genomic_DNA"/>
</dbReference>
<feature type="region of interest" description="Disordered" evidence="1">
    <location>
        <begin position="318"/>
        <end position="348"/>
    </location>
</feature>
<name>A0A1H5XNG1_9BACT</name>